<sequence length="68" mass="7415">MSVSTLFNEGMADRLIRIIVGIIVIALVFVGPKTPWGWLGLVPLITGLVGWCPAYSLFGIRTCPLRKS</sequence>
<dbReference type="EMBL" id="JABELD010000037">
    <property type="protein sequence ID" value="MBU2738247.1"/>
    <property type="molecule type" value="Genomic_DNA"/>
</dbReference>
<feature type="transmembrane region" description="Helical" evidence="1">
    <location>
        <begin position="36"/>
        <end position="58"/>
    </location>
</feature>
<feature type="transmembrane region" description="Helical" evidence="1">
    <location>
        <begin position="12"/>
        <end position="30"/>
    </location>
</feature>
<gene>
    <name evidence="3" type="ORF">HJG40_05465</name>
</gene>
<evidence type="ECO:0000313" key="4">
    <source>
        <dbReference type="Proteomes" id="UP001197028"/>
    </source>
</evidence>
<dbReference type="Proteomes" id="UP001197028">
    <property type="component" value="Unassembled WGS sequence"/>
</dbReference>
<keyword evidence="4" id="KW-1185">Reference proteome</keyword>
<protein>
    <submittedName>
        <fullName evidence="3">DUF2892 domain-containing protein</fullName>
    </submittedName>
</protein>
<dbReference type="RefSeq" id="WP_215863244.1">
    <property type="nucleotide sequence ID" value="NZ_JABELD010000037.1"/>
</dbReference>
<evidence type="ECO:0000256" key="1">
    <source>
        <dbReference type="SAM" id="Phobius"/>
    </source>
</evidence>
<keyword evidence="1" id="KW-1133">Transmembrane helix</keyword>
<keyword evidence="1" id="KW-0472">Membrane</keyword>
<organism evidence="3 4">
    <name type="scientific">Acidithiobacillus concretivorus</name>
    <dbReference type="NCBI Taxonomy" id="3063952"/>
    <lineage>
        <taxon>Bacteria</taxon>
        <taxon>Pseudomonadati</taxon>
        <taxon>Pseudomonadota</taxon>
        <taxon>Acidithiobacillia</taxon>
        <taxon>Acidithiobacillales</taxon>
        <taxon>Acidithiobacillaceae</taxon>
        <taxon>Acidithiobacillus</taxon>
    </lineage>
</organism>
<dbReference type="Pfam" id="PF11127">
    <property type="entry name" value="YgaP-like_TM"/>
    <property type="match status" value="1"/>
</dbReference>
<comment type="caution">
    <text evidence="3">The sequence shown here is derived from an EMBL/GenBank/DDBJ whole genome shotgun (WGS) entry which is preliminary data.</text>
</comment>
<dbReference type="InterPro" id="IPR021309">
    <property type="entry name" value="YgaP-like_TM"/>
</dbReference>
<proteinExistence type="predicted"/>
<feature type="domain" description="Inner membrane protein YgaP-like transmembrane" evidence="2">
    <location>
        <begin position="8"/>
        <end position="65"/>
    </location>
</feature>
<evidence type="ECO:0000313" key="3">
    <source>
        <dbReference type="EMBL" id="MBU2738247.1"/>
    </source>
</evidence>
<keyword evidence="1" id="KW-0812">Transmembrane</keyword>
<reference evidence="3 4" key="1">
    <citation type="journal article" date="2021" name="ISME J.">
        <title>Genomic evolution of the class Acidithiobacillia: deep-branching Proteobacteria living in extreme acidic conditions.</title>
        <authorList>
            <person name="Moya-Beltran A."/>
            <person name="Beard S."/>
            <person name="Rojas-Villalobos C."/>
            <person name="Issotta F."/>
            <person name="Gallardo Y."/>
            <person name="Ulloa R."/>
            <person name="Giaveno A."/>
            <person name="Degli Esposti M."/>
            <person name="Johnson D.B."/>
            <person name="Quatrini R."/>
        </authorList>
    </citation>
    <scope>NUCLEOTIDE SEQUENCE [LARGE SCALE GENOMIC DNA]</scope>
    <source>
        <strain evidence="3 4">ATCC 19703</strain>
    </source>
</reference>
<accession>A0ABS5ZNN6</accession>
<evidence type="ECO:0000259" key="2">
    <source>
        <dbReference type="Pfam" id="PF11127"/>
    </source>
</evidence>
<name>A0ABS5ZNN6_9PROT</name>